<dbReference type="RefSeq" id="WP_229710050.1">
    <property type="nucleotide sequence ID" value="NZ_BMLK01000003.1"/>
</dbReference>
<comment type="caution">
    <text evidence="3">The sequence shown here is derived from an EMBL/GenBank/DDBJ whole genome shotgun (WGS) entry which is preliminary data.</text>
</comment>
<dbReference type="SUPFAM" id="SSF56219">
    <property type="entry name" value="DNase I-like"/>
    <property type="match status" value="1"/>
</dbReference>
<evidence type="ECO:0000259" key="2">
    <source>
        <dbReference type="Pfam" id="PF03372"/>
    </source>
</evidence>
<organism evidence="3 4">
    <name type="scientific">Novosphingobium indicum</name>
    <dbReference type="NCBI Taxonomy" id="462949"/>
    <lineage>
        <taxon>Bacteria</taxon>
        <taxon>Pseudomonadati</taxon>
        <taxon>Pseudomonadota</taxon>
        <taxon>Alphaproteobacteria</taxon>
        <taxon>Sphingomonadales</taxon>
        <taxon>Sphingomonadaceae</taxon>
        <taxon>Novosphingobium</taxon>
    </lineage>
</organism>
<dbReference type="EMBL" id="BMLK01000003">
    <property type="protein sequence ID" value="GGN43393.1"/>
    <property type="molecule type" value="Genomic_DNA"/>
</dbReference>
<dbReference type="InterPro" id="IPR036691">
    <property type="entry name" value="Endo/exonu/phosph_ase_sf"/>
</dbReference>
<sequence length="350" mass="36822">MKFLRPVVAAATVLMLAAYVPKGAPAAVVAATVSVRHQSFDGGQPALSVMTWNVKGLPRPVALGRPAALAEIGRRLGELRRIGKQPHVVLLQEAFISDAKAIGAEGGYPYAAVGPQPEDASASPTASLGDDFRQNASWAKGEDEGKWLGSGLVILSDYPILATRKMAFPQDACAGFDCLAAKGVLLAKIAVPGSAKPVTVIDTHLNSRHASGVSVRRANAAYSWQAAAVRRFVAQQTGPDEDIVFGGDFNIGHDPIRRAAASRDGGFLPQGREAIATVAASSPLATKQNADFVAVEQRAKDKQYFRPARGSQLELGNVDVPFGLANGGFDLSDHLGFVATYRINDSVSAR</sequence>
<protein>
    <recommendedName>
        <fullName evidence="2">Endonuclease/exonuclease/phosphatase domain-containing protein</fullName>
    </recommendedName>
</protein>
<keyword evidence="1" id="KW-0732">Signal</keyword>
<reference evidence="4" key="1">
    <citation type="journal article" date="2019" name="Int. J. Syst. Evol. Microbiol.">
        <title>The Global Catalogue of Microorganisms (GCM) 10K type strain sequencing project: providing services to taxonomists for standard genome sequencing and annotation.</title>
        <authorList>
            <consortium name="The Broad Institute Genomics Platform"/>
            <consortium name="The Broad Institute Genome Sequencing Center for Infectious Disease"/>
            <person name="Wu L."/>
            <person name="Ma J."/>
        </authorList>
    </citation>
    <scope>NUCLEOTIDE SEQUENCE [LARGE SCALE GENOMIC DNA]</scope>
    <source>
        <strain evidence="4">CGMCC 1.6784</strain>
    </source>
</reference>
<dbReference type="PANTHER" id="PTHR16320:SF23">
    <property type="entry name" value="SPHINGOMYELINASE C 1"/>
    <property type="match status" value="1"/>
</dbReference>
<dbReference type="Pfam" id="PF03372">
    <property type="entry name" value="Exo_endo_phos"/>
    <property type="match status" value="1"/>
</dbReference>
<proteinExistence type="predicted"/>
<dbReference type="Gene3D" id="3.60.10.10">
    <property type="entry name" value="Endonuclease/exonuclease/phosphatase"/>
    <property type="match status" value="1"/>
</dbReference>
<gene>
    <name evidence="3" type="ORF">GCM10011349_07460</name>
</gene>
<evidence type="ECO:0000313" key="3">
    <source>
        <dbReference type="EMBL" id="GGN43393.1"/>
    </source>
</evidence>
<dbReference type="InterPro" id="IPR005135">
    <property type="entry name" value="Endo/exonuclease/phosphatase"/>
</dbReference>
<keyword evidence="4" id="KW-1185">Reference proteome</keyword>
<name>A0ABQ2JA40_9SPHN</name>
<dbReference type="PANTHER" id="PTHR16320">
    <property type="entry name" value="SPHINGOMYELINASE FAMILY MEMBER"/>
    <property type="match status" value="1"/>
</dbReference>
<evidence type="ECO:0000313" key="4">
    <source>
        <dbReference type="Proteomes" id="UP000605099"/>
    </source>
</evidence>
<dbReference type="Proteomes" id="UP000605099">
    <property type="component" value="Unassembled WGS sequence"/>
</dbReference>
<dbReference type="InterPro" id="IPR038772">
    <property type="entry name" value="Sph/SMPD2-like"/>
</dbReference>
<accession>A0ABQ2JA40</accession>
<feature type="signal peptide" evidence="1">
    <location>
        <begin position="1"/>
        <end position="26"/>
    </location>
</feature>
<evidence type="ECO:0000256" key="1">
    <source>
        <dbReference type="SAM" id="SignalP"/>
    </source>
</evidence>
<feature type="domain" description="Endonuclease/exonuclease/phosphatase" evidence="2">
    <location>
        <begin position="50"/>
        <end position="268"/>
    </location>
</feature>
<feature type="chain" id="PRO_5046223947" description="Endonuclease/exonuclease/phosphatase domain-containing protein" evidence="1">
    <location>
        <begin position="27"/>
        <end position="350"/>
    </location>
</feature>